<evidence type="ECO:0000259" key="8">
    <source>
        <dbReference type="Pfam" id="PF07970"/>
    </source>
</evidence>
<evidence type="ECO:0000313" key="10">
    <source>
        <dbReference type="EMBL" id="GMH48365.1"/>
    </source>
</evidence>
<comment type="subcellular location">
    <subcellularLocation>
        <location evidence="1">Membrane</location>
        <topology evidence="1">Multi-pass membrane protein</topology>
    </subcellularLocation>
</comment>
<dbReference type="AlphaFoldDB" id="A0A9W7DN84"/>
<dbReference type="GO" id="GO:0005783">
    <property type="term" value="C:endoplasmic reticulum"/>
    <property type="evidence" value="ECO:0007669"/>
    <property type="project" value="TreeGrafter"/>
</dbReference>
<feature type="non-terminal residue" evidence="10">
    <location>
        <position position="1"/>
    </location>
</feature>
<dbReference type="EMBL" id="BLQM01000004">
    <property type="protein sequence ID" value="GMH48365.1"/>
    <property type="molecule type" value="Genomic_DNA"/>
</dbReference>
<protein>
    <recommendedName>
        <fullName evidence="12">Endoplasmic reticulum-Golgi intermediate compartment protein 3</fullName>
    </recommendedName>
</protein>
<evidence type="ECO:0000256" key="3">
    <source>
        <dbReference type="ARBA" id="ARBA00022692"/>
    </source>
</evidence>
<feature type="non-terminal residue" evidence="10">
    <location>
        <position position="415"/>
    </location>
</feature>
<dbReference type="PANTHER" id="PTHR10984:SF25">
    <property type="entry name" value="ENDOPLASMIC RETICULUM-GOLGI INTERMEDIATE COMPARTMENT PROTEIN 3"/>
    <property type="match status" value="1"/>
</dbReference>
<feature type="compositionally biased region" description="Low complexity" evidence="6">
    <location>
        <begin position="146"/>
        <end position="156"/>
    </location>
</feature>
<name>A0A9W7DN84_9STRA</name>
<feature type="region of interest" description="Disordered" evidence="6">
    <location>
        <begin position="139"/>
        <end position="173"/>
    </location>
</feature>
<keyword evidence="5 7" id="KW-0472">Membrane</keyword>
<proteinExistence type="inferred from homology"/>
<evidence type="ECO:0000256" key="5">
    <source>
        <dbReference type="ARBA" id="ARBA00023136"/>
    </source>
</evidence>
<keyword evidence="4 7" id="KW-1133">Transmembrane helix</keyword>
<dbReference type="InterPro" id="IPR045888">
    <property type="entry name" value="Erv"/>
</dbReference>
<dbReference type="GO" id="GO:0016020">
    <property type="term" value="C:membrane"/>
    <property type="evidence" value="ECO:0007669"/>
    <property type="project" value="UniProtKB-SubCell"/>
</dbReference>
<sequence>MDKVKKYDLLTPLSSEFRVKTATGGFLTLVCLLTVVYLTVLELRLTWMTIPETTFVVNSTSLHPIIPISFDVSFRSIPCNLLSIGSHDLNGQEQTLHLDRKHHIYKRRLNEKGFPVGGRKKEKLGGTLTSENEVKEYLGIEDAPDNTDANANANADKTQKKDPADSSTTPAPTPTLCGDCYGAGEDGECCDSCDDVRRAYRRKGWTLRNNNEIAQCKEEAKVAPGSMKGEGCNIYGNIEVQAAGGDLHVSGGKGLYDLEGGVDLARILDSAYESFNVSHTINKLRFGTNYPGAIQQLDSESRTVLDGRGMYQYYFTIVPTTYVPVKGPEIVTYQYSVTEHLRHLDAGSNRGTPGVWFYYDVSAVSVRVEEKRKGWTSFFTSLAAVVGGVVTFFKFVDLRIYEAGKRRFGSDRLGS</sequence>
<gene>
    <name evidence="10" type="ORF">TL16_g00276</name>
</gene>
<evidence type="ECO:0000256" key="1">
    <source>
        <dbReference type="ARBA" id="ARBA00004141"/>
    </source>
</evidence>
<dbReference type="Pfam" id="PF07970">
    <property type="entry name" value="COPIIcoated_ERV"/>
    <property type="match status" value="1"/>
</dbReference>
<dbReference type="PANTHER" id="PTHR10984">
    <property type="entry name" value="ENDOPLASMIC RETICULUM-GOLGI INTERMEDIATE COMPARTMENT PROTEIN"/>
    <property type="match status" value="1"/>
</dbReference>
<keyword evidence="3 7" id="KW-0812">Transmembrane</keyword>
<evidence type="ECO:0008006" key="12">
    <source>
        <dbReference type="Google" id="ProtNLM"/>
    </source>
</evidence>
<evidence type="ECO:0000313" key="11">
    <source>
        <dbReference type="Proteomes" id="UP001162640"/>
    </source>
</evidence>
<evidence type="ECO:0000256" key="6">
    <source>
        <dbReference type="SAM" id="MobiDB-lite"/>
    </source>
</evidence>
<evidence type="ECO:0000259" key="9">
    <source>
        <dbReference type="Pfam" id="PF13850"/>
    </source>
</evidence>
<organism evidence="10 11">
    <name type="scientific">Triparma laevis f. inornata</name>
    <dbReference type="NCBI Taxonomy" id="1714386"/>
    <lineage>
        <taxon>Eukaryota</taxon>
        <taxon>Sar</taxon>
        <taxon>Stramenopiles</taxon>
        <taxon>Ochrophyta</taxon>
        <taxon>Bolidophyceae</taxon>
        <taxon>Parmales</taxon>
        <taxon>Triparmaceae</taxon>
        <taxon>Triparma</taxon>
    </lineage>
</organism>
<evidence type="ECO:0000256" key="2">
    <source>
        <dbReference type="ARBA" id="ARBA00005648"/>
    </source>
</evidence>
<dbReference type="GO" id="GO:0030134">
    <property type="term" value="C:COPII-coated ER to Golgi transport vesicle"/>
    <property type="evidence" value="ECO:0007669"/>
    <property type="project" value="TreeGrafter"/>
</dbReference>
<evidence type="ECO:0000256" key="7">
    <source>
        <dbReference type="SAM" id="Phobius"/>
    </source>
</evidence>
<feature type="transmembrane region" description="Helical" evidence="7">
    <location>
        <begin position="21"/>
        <end position="40"/>
    </location>
</feature>
<comment type="caution">
    <text evidence="10">The sequence shown here is derived from an EMBL/GenBank/DDBJ whole genome shotgun (WGS) entry which is preliminary data.</text>
</comment>
<dbReference type="InterPro" id="IPR039542">
    <property type="entry name" value="Erv_N"/>
</dbReference>
<dbReference type="Pfam" id="PF13850">
    <property type="entry name" value="ERGIC_N"/>
    <property type="match status" value="1"/>
</dbReference>
<dbReference type="Proteomes" id="UP001162640">
    <property type="component" value="Unassembled WGS sequence"/>
</dbReference>
<dbReference type="InterPro" id="IPR012936">
    <property type="entry name" value="Erv_C"/>
</dbReference>
<reference evidence="11" key="1">
    <citation type="journal article" date="2023" name="Commun. Biol.">
        <title>Genome analysis of Parmales, the sister group of diatoms, reveals the evolutionary specialization of diatoms from phago-mixotrophs to photoautotrophs.</title>
        <authorList>
            <person name="Ban H."/>
            <person name="Sato S."/>
            <person name="Yoshikawa S."/>
            <person name="Yamada K."/>
            <person name="Nakamura Y."/>
            <person name="Ichinomiya M."/>
            <person name="Sato N."/>
            <person name="Blanc-Mathieu R."/>
            <person name="Endo H."/>
            <person name="Kuwata A."/>
            <person name="Ogata H."/>
        </authorList>
    </citation>
    <scope>NUCLEOTIDE SEQUENCE [LARGE SCALE GENOMIC DNA]</scope>
</reference>
<comment type="similarity">
    <text evidence="2">Belongs to the ERGIC family.</text>
</comment>
<accession>A0A9W7DN84</accession>
<evidence type="ECO:0000256" key="4">
    <source>
        <dbReference type="ARBA" id="ARBA00022989"/>
    </source>
</evidence>
<feature type="domain" description="Endoplasmic reticulum vesicle transporter C-terminal" evidence="8">
    <location>
        <begin position="180"/>
        <end position="397"/>
    </location>
</feature>
<feature type="domain" description="Endoplasmic reticulum vesicle transporter N-terminal" evidence="9">
    <location>
        <begin position="4"/>
        <end position="94"/>
    </location>
</feature>
<feature type="transmembrane region" description="Helical" evidence="7">
    <location>
        <begin position="375"/>
        <end position="396"/>
    </location>
</feature>